<dbReference type="EnsemblMetazoa" id="GPAI041122-RA">
    <property type="protein sequence ID" value="GPAI041122-PA"/>
    <property type="gene ID" value="GPAI041122"/>
</dbReference>
<dbReference type="AlphaFoldDB" id="A0A1B0ACH7"/>
<feature type="compositionally biased region" description="Basic and acidic residues" evidence="1">
    <location>
        <begin position="1"/>
        <end position="11"/>
    </location>
</feature>
<evidence type="ECO:0000313" key="2">
    <source>
        <dbReference type="EnsemblMetazoa" id="GPAI041122-PA"/>
    </source>
</evidence>
<evidence type="ECO:0000256" key="1">
    <source>
        <dbReference type="SAM" id="MobiDB-lite"/>
    </source>
</evidence>
<feature type="region of interest" description="Disordered" evidence="1">
    <location>
        <begin position="1"/>
        <end position="21"/>
    </location>
</feature>
<keyword evidence="3" id="KW-1185">Reference proteome</keyword>
<accession>A0A1B0ACH7</accession>
<dbReference type="Proteomes" id="UP000092445">
    <property type="component" value="Unassembled WGS sequence"/>
</dbReference>
<dbReference type="VEuPathDB" id="VectorBase:GPAI041122"/>
<protein>
    <submittedName>
        <fullName evidence="2">Uncharacterized protein</fullName>
    </submittedName>
</protein>
<reference evidence="3" key="1">
    <citation type="submission" date="2014-03" db="EMBL/GenBank/DDBJ databases">
        <authorList>
            <person name="Aksoy S."/>
            <person name="Warren W."/>
            <person name="Wilson R.K."/>
        </authorList>
    </citation>
    <scope>NUCLEOTIDE SEQUENCE [LARGE SCALE GENOMIC DNA]</scope>
    <source>
        <strain evidence="3">IAEA</strain>
    </source>
</reference>
<organism evidence="2 3">
    <name type="scientific">Glossina pallidipes</name>
    <name type="common">Tsetse fly</name>
    <dbReference type="NCBI Taxonomy" id="7398"/>
    <lineage>
        <taxon>Eukaryota</taxon>
        <taxon>Metazoa</taxon>
        <taxon>Ecdysozoa</taxon>
        <taxon>Arthropoda</taxon>
        <taxon>Hexapoda</taxon>
        <taxon>Insecta</taxon>
        <taxon>Pterygota</taxon>
        <taxon>Neoptera</taxon>
        <taxon>Endopterygota</taxon>
        <taxon>Diptera</taxon>
        <taxon>Brachycera</taxon>
        <taxon>Muscomorpha</taxon>
        <taxon>Hippoboscoidea</taxon>
        <taxon>Glossinidae</taxon>
        <taxon>Glossina</taxon>
    </lineage>
</organism>
<sequence>MSNAKRSREPKQSIPPNHKSVKVSVSNSELAEIIDARLKAFEDLILRRIEDTEARLLAEFKVTLAALTCEVESLRHRVTDVSDKLGSVENQFSFLRGESELLIKKISNIESKCLSDLNSRVWKLKNAAITCDVRISGIPHTEGENLNEMLWALCEATKTAVPKFKSIYRERPRPNRNDSSIIPKMNTPYKRNTFLRSLANFRKTGRSTLKLRLVGFDSDVPFYVNEHLTARNYRLLKKVVALKKSGRIKHYLTSRGMAYVEGHQFEEMLPIEDDEQLNIFLDNYSGWHNVQQSYSRIHPNYVFTFSFIHTYIILIVKHWTVILYVHVYPNRPPWFKNSILRLIRFRDECHSRWKRYRTPQLYDDFRAARCRVNQQVRAAKIEYYSNKFQYCTDSKVNWNYIKELGIGIARIIKKLDMFSEVTTSEDIAIIFCRVLIRYCRTK</sequence>
<proteinExistence type="predicted"/>
<evidence type="ECO:0000313" key="3">
    <source>
        <dbReference type="Proteomes" id="UP000092445"/>
    </source>
</evidence>
<name>A0A1B0ACH7_GLOPL</name>
<reference evidence="2" key="2">
    <citation type="submission" date="2020-05" db="UniProtKB">
        <authorList>
            <consortium name="EnsemblMetazoa"/>
        </authorList>
    </citation>
    <scope>IDENTIFICATION</scope>
    <source>
        <strain evidence="2">IAEA</strain>
    </source>
</reference>
<dbReference type="STRING" id="7398.A0A1B0ACH7"/>